<comment type="caution">
    <text evidence="2">The sequence shown here is derived from an EMBL/GenBank/DDBJ whole genome shotgun (WGS) entry which is preliminary data.</text>
</comment>
<evidence type="ECO:0000313" key="2">
    <source>
        <dbReference type="EMBL" id="MBW8185966.1"/>
    </source>
</evidence>
<proteinExistence type="predicted"/>
<dbReference type="Proteomes" id="UP001195963">
    <property type="component" value="Unassembled WGS sequence"/>
</dbReference>
<dbReference type="RefSeq" id="WP_220111315.1">
    <property type="nucleotide sequence ID" value="NZ_JAHZST010000019.1"/>
</dbReference>
<feature type="transmembrane region" description="Helical" evidence="1">
    <location>
        <begin position="237"/>
        <end position="258"/>
    </location>
</feature>
<sequence>MKDSENIAINLVSQEHIAGSQEYSVSLNVTNISGQPILDLQVFNTLSAGRELSINDDLEATNLTELEDKKRRLIRELERGVESAYAKKRRRKISFTEAIALAIIEIIDGYASIFSKKKTQPTTPYWAEEALKIDEWEDVERLEKEVISFEPEESFLPKAYSINKDKLKRVMDRLEKVQGKDFTKGVSLPVGSTITFPFSYRAPHLLKQKKMDASFKASYKLNDDVVHTRTITSRISILPSAFAVPTGGMIGAAVGYMIKNTLIATTNDPLINWGVLAGSVGLGLVISLLVSRKPETTKAITVEDLTGGLIIGVLAGLYSDSILTKLQSLL</sequence>
<keyword evidence="1" id="KW-1133">Transmembrane helix</keyword>
<keyword evidence="3" id="KW-1185">Reference proteome</keyword>
<protein>
    <submittedName>
        <fullName evidence="2">Uncharacterized protein</fullName>
    </submittedName>
</protein>
<keyword evidence="1" id="KW-0472">Membrane</keyword>
<accession>A0ABS7E8E8</accession>
<name>A0ABS7E8E8_9GAMM</name>
<dbReference type="EMBL" id="JAHZST010000019">
    <property type="protein sequence ID" value="MBW8185966.1"/>
    <property type="molecule type" value="Genomic_DNA"/>
</dbReference>
<gene>
    <name evidence="2" type="ORF">K0625_20235</name>
</gene>
<evidence type="ECO:0000256" key="1">
    <source>
        <dbReference type="SAM" id="Phobius"/>
    </source>
</evidence>
<feature type="transmembrane region" description="Helical" evidence="1">
    <location>
        <begin position="270"/>
        <end position="290"/>
    </location>
</feature>
<evidence type="ECO:0000313" key="3">
    <source>
        <dbReference type="Proteomes" id="UP001195963"/>
    </source>
</evidence>
<reference evidence="2 3" key="1">
    <citation type="submission" date="2021-07" db="EMBL/GenBank/DDBJ databases">
        <title>Shewanella sp. nov, isolated from SCS.</title>
        <authorList>
            <person name="Cao W.R."/>
        </authorList>
    </citation>
    <scope>NUCLEOTIDE SEQUENCE [LARGE SCALE GENOMIC DNA]</scope>
    <source>
        <strain evidence="2 3">NR704-98</strain>
    </source>
</reference>
<keyword evidence="1" id="KW-0812">Transmembrane</keyword>
<organism evidence="2 3">
    <name type="scientific">Shewanella nanhaiensis</name>
    <dbReference type="NCBI Taxonomy" id="2864872"/>
    <lineage>
        <taxon>Bacteria</taxon>
        <taxon>Pseudomonadati</taxon>
        <taxon>Pseudomonadota</taxon>
        <taxon>Gammaproteobacteria</taxon>
        <taxon>Alteromonadales</taxon>
        <taxon>Shewanellaceae</taxon>
        <taxon>Shewanella</taxon>
    </lineage>
</organism>